<feature type="region of interest" description="Disordered" evidence="1">
    <location>
        <begin position="1"/>
        <end position="34"/>
    </location>
</feature>
<proteinExistence type="predicted"/>
<evidence type="ECO:0000259" key="3">
    <source>
        <dbReference type="Pfam" id="PF10081"/>
    </source>
</evidence>
<evidence type="ECO:0000259" key="4">
    <source>
        <dbReference type="Pfam" id="PF15420"/>
    </source>
</evidence>
<dbReference type="Pfam" id="PF15420">
    <property type="entry name" value="Abhydrolase_9_N"/>
    <property type="match status" value="1"/>
</dbReference>
<dbReference type="RefSeq" id="WP_058253507.1">
    <property type="nucleotide sequence ID" value="NZ_CBDRMI010000025.1"/>
</dbReference>
<feature type="domain" description="Alpha/beta-hydrolase catalytic" evidence="3">
    <location>
        <begin position="288"/>
        <end position="577"/>
    </location>
</feature>
<feature type="transmembrane region" description="Helical" evidence="2">
    <location>
        <begin position="196"/>
        <end position="220"/>
    </location>
</feature>
<dbReference type="InterPro" id="IPR027787">
    <property type="entry name" value="Alpha/beta-hydrolase_catalytic"/>
</dbReference>
<evidence type="ECO:0000256" key="1">
    <source>
        <dbReference type="SAM" id="MobiDB-lite"/>
    </source>
</evidence>
<feature type="transmembrane region" description="Helical" evidence="2">
    <location>
        <begin position="44"/>
        <end position="61"/>
    </location>
</feature>
<feature type="transmembrane region" description="Helical" evidence="2">
    <location>
        <begin position="73"/>
        <end position="101"/>
    </location>
</feature>
<evidence type="ECO:0000256" key="2">
    <source>
        <dbReference type="SAM" id="Phobius"/>
    </source>
</evidence>
<feature type="domain" description="Alpha/beta-hydrolase N-terminal" evidence="4">
    <location>
        <begin position="64"/>
        <end position="271"/>
    </location>
</feature>
<dbReference type="PIRSF" id="PIRSF007542">
    <property type="entry name" value="UCP007542"/>
    <property type="match status" value="1"/>
</dbReference>
<dbReference type="InterPro" id="IPR012037">
    <property type="entry name" value="Alpha/beta-hydrolase_fam"/>
</dbReference>
<feature type="region of interest" description="Disordered" evidence="1">
    <location>
        <begin position="232"/>
        <end position="252"/>
    </location>
</feature>
<evidence type="ECO:0000313" key="6">
    <source>
        <dbReference type="Proteomes" id="UP001152308"/>
    </source>
</evidence>
<protein>
    <submittedName>
        <fullName evidence="5">Alpha/beta-hydrolase family protein</fullName>
    </submittedName>
</protein>
<organism evidence="5 6">
    <name type="scientific">Gordonia hongkongensis</name>
    <dbReference type="NCBI Taxonomy" id="1701090"/>
    <lineage>
        <taxon>Bacteria</taxon>
        <taxon>Bacillati</taxon>
        <taxon>Actinomycetota</taxon>
        <taxon>Actinomycetes</taxon>
        <taxon>Mycobacteriales</taxon>
        <taxon>Gordoniaceae</taxon>
        <taxon>Gordonia</taxon>
    </lineage>
</organism>
<sequence length="584" mass="63364">MSSTTPTSQPPAAPEPDEASVPEQSGATGPAEGQKPSWWWRRRLHRYSCVGLTVALVFLWLSVTPSLLPRGPLFQGIVSGASAAVGYGLGVLVSWLIRYMISREEPWPAPMRRLWAALGLAAIAGTVVMLVAFQRWQDQVRTMMGVDLLSWTAYPQILLIAVVVFALLMTIGQAWGDGVKWLVRKLNRVAPPRISAFAAATIGIIITVLVLNGVVANYGMQALNSSFAAVNDETTADSSPPTTPQRSGGPGSLVTWDSLGRQGRIFISVSPTVEELSAFNGSPAMEPIRAYVGLGSGTDLRANAELAAEELVRAGGLQRKLIAVASTTGTGWINQATVDSLEYMYNGDTATVSMQYSYLPSWLSFLVDKERARQAGQALFEAVSERVREVPEAQRPKLVVFGESLGSFAAESAFGTIPALSARTDGALFSGPTFNNKLWVDTTGSRDDGTPEVLPTYDDGRQVRFIADAPDLDKPTTEWTSPSGRAVYLQHASDPISWWNPRLILREPDWLEEEPGRDVLSAMRWIPFVTFLQVSADMAVSVGVPDGHGHNYMSAIPAAWAKILQPPGWTEAKTERLIPLLTRD</sequence>
<feature type="transmembrane region" description="Helical" evidence="2">
    <location>
        <begin position="153"/>
        <end position="175"/>
    </location>
</feature>
<dbReference type="InterPro" id="IPR027788">
    <property type="entry name" value="Alpha/beta-hydrolase_N_dom"/>
</dbReference>
<evidence type="ECO:0000313" key="5">
    <source>
        <dbReference type="EMBL" id="MDF6103422.1"/>
    </source>
</evidence>
<reference evidence="5" key="1">
    <citation type="journal article" date="2022" name="Data Brief">
        <title>Draft genome sequence data of Gordonia hongkongensis strain EUFUS-Z928 isolated from the octocoral Eunicea fusca.</title>
        <authorList>
            <person name="Sanchez-Suarez J."/>
            <person name="Diaz L."/>
            <person name="Melo-Bolivar J."/>
            <person name="Villamil L."/>
        </authorList>
    </citation>
    <scope>NUCLEOTIDE SEQUENCE</scope>
    <source>
        <strain evidence="5">EUFUS-Z928</strain>
    </source>
</reference>
<dbReference type="EMBL" id="JAKJLQ010000022">
    <property type="protein sequence ID" value="MDF6103422.1"/>
    <property type="molecule type" value="Genomic_DNA"/>
</dbReference>
<name>A0ABT6BZC8_9ACTN</name>
<keyword evidence="2" id="KW-0472">Membrane</keyword>
<feature type="transmembrane region" description="Helical" evidence="2">
    <location>
        <begin position="113"/>
        <end position="133"/>
    </location>
</feature>
<reference evidence="5" key="2">
    <citation type="submission" date="2022-01" db="EMBL/GenBank/DDBJ databases">
        <authorList>
            <person name="Sanchez-Suarez J."/>
            <person name="Villamil L."/>
            <person name="Diaz L.E."/>
        </authorList>
    </citation>
    <scope>NUCLEOTIDE SEQUENCE</scope>
    <source>
        <strain evidence="5">EUFUS-Z928</strain>
    </source>
</reference>
<keyword evidence="6" id="KW-1185">Reference proteome</keyword>
<feature type="compositionally biased region" description="Polar residues" evidence="1">
    <location>
        <begin position="232"/>
        <end position="246"/>
    </location>
</feature>
<dbReference type="Proteomes" id="UP001152308">
    <property type="component" value="Unassembled WGS sequence"/>
</dbReference>
<keyword evidence="2" id="KW-0812">Transmembrane</keyword>
<dbReference type="Pfam" id="PF10081">
    <property type="entry name" value="Abhydrolase_9"/>
    <property type="match status" value="1"/>
</dbReference>
<accession>A0ABT6BZC8</accession>
<gene>
    <name evidence="5" type="ORF">L2299_20460</name>
</gene>
<comment type="caution">
    <text evidence="5">The sequence shown here is derived from an EMBL/GenBank/DDBJ whole genome shotgun (WGS) entry which is preliminary data.</text>
</comment>
<keyword evidence="2" id="KW-1133">Transmembrane helix</keyword>